<dbReference type="OrthoDB" id="9807829at2"/>
<dbReference type="InterPro" id="IPR020103">
    <property type="entry name" value="PsdUridine_synth_cat_dom_sf"/>
</dbReference>
<dbReference type="EMBL" id="FPAS01000001">
    <property type="protein sequence ID" value="SFT50838.1"/>
    <property type="molecule type" value="Genomic_DNA"/>
</dbReference>
<dbReference type="CDD" id="cd02869">
    <property type="entry name" value="PseudoU_synth_RluA_like"/>
    <property type="match status" value="1"/>
</dbReference>
<dbReference type="Pfam" id="PF00849">
    <property type="entry name" value="PseudoU_synth_2"/>
    <property type="match status" value="1"/>
</dbReference>
<dbReference type="GO" id="GO:0003723">
    <property type="term" value="F:RNA binding"/>
    <property type="evidence" value="ECO:0007669"/>
    <property type="project" value="InterPro"/>
</dbReference>
<gene>
    <name evidence="3" type="ORF">SAMN05216474_0963</name>
</gene>
<dbReference type="GO" id="GO:0000455">
    <property type="term" value="P:enzyme-directed rRNA pseudouridine synthesis"/>
    <property type="evidence" value="ECO:0007669"/>
    <property type="project" value="TreeGrafter"/>
</dbReference>
<evidence type="ECO:0000256" key="1">
    <source>
        <dbReference type="ARBA" id="ARBA00010876"/>
    </source>
</evidence>
<protein>
    <submittedName>
        <fullName evidence="3">tRNA pseudouridine65 synthase/23S rRNA pseudouridine1911/1915/1917 synthase</fullName>
    </submittedName>
</protein>
<feature type="domain" description="Pseudouridine synthase RsuA/RluA-like" evidence="2">
    <location>
        <begin position="90"/>
        <end position="229"/>
    </location>
</feature>
<dbReference type="GO" id="GO:0009982">
    <property type="term" value="F:pseudouridine synthase activity"/>
    <property type="evidence" value="ECO:0007669"/>
    <property type="project" value="InterPro"/>
</dbReference>
<dbReference type="STRING" id="477690.SAMN05216474_0963"/>
<reference evidence="3 4" key="1">
    <citation type="submission" date="2016-10" db="EMBL/GenBank/DDBJ databases">
        <authorList>
            <person name="de Groot N.N."/>
        </authorList>
    </citation>
    <scope>NUCLEOTIDE SEQUENCE [LARGE SCALE GENOMIC DNA]</scope>
    <source>
        <strain evidence="3 4">CGMCC 1.7005</strain>
    </source>
</reference>
<dbReference type="Proteomes" id="UP000236454">
    <property type="component" value="Unassembled WGS sequence"/>
</dbReference>
<dbReference type="InterPro" id="IPR050188">
    <property type="entry name" value="RluA_PseudoU_synthase"/>
</dbReference>
<comment type="similarity">
    <text evidence="1">Belongs to the pseudouridine synthase RluA family.</text>
</comment>
<proteinExistence type="inferred from homology"/>
<name>A0A1I6YKG0_9FLAO</name>
<dbReference type="PROSITE" id="PS01129">
    <property type="entry name" value="PSI_RLU"/>
    <property type="match status" value="1"/>
</dbReference>
<dbReference type="PANTHER" id="PTHR21600">
    <property type="entry name" value="MITOCHONDRIAL RNA PSEUDOURIDINE SYNTHASE"/>
    <property type="match status" value="1"/>
</dbReference>
<evidence type="ECO:0000313" key="4">
    <source>
        <dbReference type="Proteomes" id="UP000236454"/>
    </source>
</evidence>
<accession>A0A1I6YKG0</accession>
<dbReference type="InterPro" id="IPR006224">
    <property type="entry name" value="PsdUridine_synth_RluA-like_CS"/>
</dbReference>
<evidence type="ECO:0000259" key="2">
    <source>
        <dbReference type="Pfam" id="PF00849"/>
    </source>
</evidence>
<dbReference type="SUPFAM" id="SSF55120">
    <property type="entry name" value="Pseudouridine synthase"/>
    <property type="match status" value="1"/>
</dbReference>
<dbReference type="PANTHER" id="PTHR21600:SF87">
    <property type="entry name" value="RNA PSEUDOURIDYLATE SYNTHASE DOMAIN-CONTAINING PROTEIN 1"/>
    <property type="match status" value="1"/>
</dbReference>
<keyword evidence="4" id="KW-1185">Reference proteome</keyword>
<dbReference type="InterPro" id="IPR006145">
    <property type="entry name" value="PsdUridine_synth_RsuA/RluA"/>
</dbReference>
<evidence type="ECO:0000313" key="3">
    <source>
        <dbReference type="EMBL" id="SFT50838.1"/>
    </source>
</evidence>
<dbReference type="RefSeq" id="WP_090246974.1">
    <property type="nucleotide sequence ID" value="NZ_FPAS01000001.1"/>
</dbReference>
<organism evidence="3 4">
    <name type="scientific">Lishizhenia tianjinensis</name>
    <dbReference type="NCBI Taxonomy" id="477690"/>
    <lineage>
        <taxon>Bacteria</taxon>
        <taxon>Pseudomonadati</taxon>
        <taxon>Bacteroidota</taxon>
        <taxon>Flavobacteriia</taxon>
        <taxon>Flavobacteriales</taxon>
        <taxon>Crocinitomicaceae</taxon>
        <taxon>Lishizhenia</taxon>
    </lineage>
</organism>
<sequence>MEIIIGTHTVTEELENIRVSDYLALKFPQLQSRKAVKKALKKKLLLHNKNIALSGTYVKQGDLFELLEEQVTPPKIFPLGLEVLFEDEYLAVVFKPAGFPVSGNQYKTIHNALPHNLSSSQETDALNWPLPVHRLDAPTSGLLIIAKTHGARIALGEMLAKKEIQKHYHAVVQGYFNTKGILNTPIEGKKAESHLKTLSISPSKLNGHLSLLELSPLTGRTHQLRIHLSRLGHPIAGDKIYGKPGNTIGHKGLFLSAIALEFIHPKTNEKIEIRVKHPAKFDSYLAREARNATLE</sequence>
<dbReference type="Gene3D" id="3.30.2350.10">
    <property type="entry name" value="Pseudouridine synthase"/>
    <property type="match status" value="1"/>
</dbReference>
<dbReference type="AlphaFoldDB" id="A0A1I6YKG0"/>
<dbReference type="GO" id="GO:0140098">
    <property type="term" value="F:catalytic activity, acting on RNA"/>
    <property type="evidence" value="ECO:0007669"/>
    <property type="project" value="UniProtKB-ARBA"/>
</dbReference>